<dbReference type="InterPro" id="IPR032881">
    <property type="entry name" value="Oberon-like_PHD"/>
</dbReference>
<dbReference type="EnsemblPlants" id="OB05G13040.1">
    <property type="protein sequence ID" value="OB05G13040.1"/>
    <property type="gene ID" value="OB05G13040"/>
</dbReference>
<dbReference type="GO" id="GO:0010048">
    <property type="term" value="P:vernalization response"/>
    <property type="evidence" value="ECO:0007669"/>
    <property type="project" value="InterPro"/>
</dbReference>
<evidence type="ECO:0000256" key="4">
    <source>
        <dbReference type="ARBA" id="ARBA00022833"/>
    </source>
</evidence>
<sequence length="620" mass="69291">MTKATPIKANKNVEFQKQSPTNLIVTNGHVFKKEVVNGECPVEPVRDVKCISTWICKNLACKAVVTSEDSFCKRCSCCICHQFDDNKDPSLWLVCASENDDKNCCGSSCHIECALQHKRVGCFNLGKLIQLDGSYSCASCGKVSGILGYWKRQLVIAKDARRVDMLCHRIYLSYRLLGGTSCFKELHGIIEDAKAKLESEVGPLDGMSAKMARGIVSRLSAGSYLQKLCSLAIQRADDLLSSPDLHLRDSLPAACKFRFVDITSSSVVIILKETPLPSSDNIRGYKLWYWKSREEPSMEEPVVLSKDQRKVLVFNLAPCTQYSFRIISFTGDGILGHSESKCYTGSNEVSFKRTTPNVAEGDSRTHTREKIQTFKSTGFKIREVGKILRQAWTGEGCFEGFCEDMHEVSCDRSVTDVEQPENREESQLLSGACRKLQFSTFSVPDLNVEAPIPMDISPDKCYNSKIAQARSNDSGDSETCAVGRSAEAGPPAVESRPEGRAKRLHGAESCEQDGASAICREKELARLMELDEDFEFCVQMIRMLECKGHIENDFRMKFLTWFSLRSTENDRRVVTTFIKTLVNEPSGLAEQLIDSFGEAINCKRQRNGFCNELWHGDKGQ</sequence>
<dbReference type="InterPro" id="IPR058585">
    <property type="entry name" value="Fn3_VIN3"/>
</dbReference>
<dbReference type="GeneID" id="102715111"/>
<dbReference type="SUPFAM" id="SSF49265">
    <property type="entry name" value="Fibronectin type III"/>
    <property type="match status" value="1"/>
</dbReference>
<dbReference type="HOGENOM" id="CLU_016873_1_0_1"/>
<dbReference type="GO" id="GO:0008270">
    <property type="term" value="F:zinc ion binding"/>
    <property type="evidence" value="ECO:0007669"/>
    <property type="project" value="UniProtKB-KW"/>
</dbReference>
<dbReference type="InterPro" id="IPR036116">
    <property type="entry name" value="FN3_sf"/>
</dbReference>
<dbReference type="PROSITE" id="PS50853">
    <property type="entry name" value="FN3"/>
    <property type="match status" value="1"/>
</dbReference>
<dbReference type="InterPro" id="IPR013783">
    <property type="entry name" value="Ig-like_fold"/>
</dbReference>
<reference evidence="8" key="1">
    <citation type="journal article" date="2013" name="Nat. Commun.">
        <title>Whole-genome sequencing of Oryza brachyantha reveals mechanisms underlying Oryza genome evolution.</title>
        <authorList>
            <person name="Chen J."/>
            <person name="Huang Q."/>
            <person name="Gao D."/>
            <person name="Wang J."/>
            <person name="Lang Y."/>
            <person name="Liu T."/>
            <person name="Li B."/>
            <person name="Bai Z."/>
            <person name="Luis Goicoechea J."/>
            <person name="Liang C."/>
            <person name="Chen C."/>
            <person name="Zhang W."/>
            <person name="Sun S."/>
            <person name="Liao Y."/>
            <person name="Zhang X."/>
            <person name="Yang L."/>
            <person name="Song C."/>
            <person name="Wang M."/>
            <person name="Shi J."/>
            <person name="Liu G."/>
            <person name="Liu J."/>
            <person name="Zhou H."/>
            <person name="Zhou W."/>
            <person name="Yu Q."/>
            <person name="An N."/>
            <person name="Chen Y."/>
            <person name="Cai Q."/>
            <person name="Wang B."/>
            <person name="Liu B."/>
            <person name="Min J."/>
            <person name="Huang Y."/>
            <person name="Wu H."/>
            <person name="Li Z."/>
            <person name="Zhang Y."/>
            <person name="Yin Y."/>
            <person name="Song W."/>
            <person name="Jiang J."/>
            <person name="Jackson S.A."/>
            <person name="Wing R.A."/>
            <person name="Wang J."/>
            <person name="Chen M."/>
        </authorList>
    </citation>
    <scope>NUCLEOTIDE SEQUENCE [LARGE SCALE GENOMIC DNA]</scope>
    <source>
        <strain evidence="8">cv. IRGC 101232</strain>
    </source>
</reference>
<evidence type="ECO:0000259" key="7">
    <source>
        <dbReference type="PROSITE" id="PS50853"/>
    </source>
</evidence>
<evidence type="ECO:0000313" key="9">
    <source>
        <dbReference type="Proteomes" id="UP000006038"/>
    </source>
</evidence>
<evidence type="ECO:0000256" key="6">
    <source>
        <dbReference type="SAM" id="MobiDB-lite"/>
    </source>
</evidence>
<accession>J3M3Y0</accession>
<dbReference type="InterPro" id="IPR003961">
    <property type="entry name" value="FN3_dom"/>
</dbReference>
<name>J3M3Y0_ORYBR</name>
<dbReference type="InterPro" id="IPR056990">
    <property type="entry name" value="VIN3-like_C"/>
</dbReference>
<dbReference type="GO" id="GO:0005634">
    <property type="term" value="C:nucleus"/>
    <property type="evidence" value="ECO:0007669"/>
    <property type="project" value="UniProtKB-SubCell"/>
</dbReference>
<dbReference type="OrthoDB" id="1925343at2759"/>
<dbReference type="GO" id="GO:0040029">
    <property type="term" value="P:epigenetic regulation of gene expression"/>
    <property type="evidence" value="ECO:0007669"/>
    <property type="project" value="InterPro"/>
</dbReference>
<organism evidence="8">
    <name type="scientific">Oryza brachyantha</name>
    <name type="common">malo sina</name>
    <dbReference type="NCBI Taxonomy" id="4533"/>
    <lineage>
        <taxon>Eukaryota</taxon>
        <taxon>Viridiplantae</taxon>
        <taxon>Streptophyta</taxon>
        <taxon>Embryophyta</taxon>
        <taxon>Tracheophyta</taxon>
        <taxon>Spermatophyta</taxon>
        <taxon>Magnoliopsida</taxon>
        <taxon>Liliopsida</taxon>
        <taxon>Poales</taxon>
        <taxon>Poaceae</taxon>
        <taxon>BOP clade</taxon>
        <taxon>Oryzoideae</taxon>
        <taxon>Oryzeae</taxon>
        <taxon>Oryzinae</taxon>
        <taxon>Oryza</taxon>
    </lineage>
</organism>
<dbReference type="Pfam" id="PF23380">
    <property type="entry name" value="VIN3_C"/>
    <property type="match status" value="1"/>
</dbReference>
<dbReference type="Pfam" id="PF07227">
    <property type="entry name" value="PHD_Oberon"/>
    <property type="match status" value="1"/>
</dbReference>
<protein>
    <recommendedName>
        <fullName evidence="7">Fibronectin type-III domain-containing protein</fullName>
    </recommendedName>
</protein>
<dbReference type="Gene3D" id="2.60.40.10">
    <property type="entry name" value="Immunoglobulins"/>
    <property type="match status" value="1"/>
</dbReference>
<keyword evidence="5" id="KW-0539">Nucleus</keyword>
<dbReference type="Pfam" id="PF23376">
    <property type="entry name" value="Fn3_VIN3"/>
    <property type="match status" value="1"/>
</dbReference>
<dbReference type="OMA" id="CYNSKIA"/>
<dbReference type="InterPro" id="IPR044514">
    <property type="entry name" value="VIN3-like"/>
</dbReference>
<dbReference type="PANTHER" id="PTHR46286:SF3">
    <property type="entry name" value="OS05G0145400 PROTEIN"/>
    <property type="match status" value="1"/>
</dbReference>
<feature type="region of interest" description="Disordered" evidence="6">
    <location>
        <begin position="469"/>
        <end position="507"/>
    </location>
</feature>
<evidence type="ECO:0000256" key="2">
    <source>
        <dbReference type="ARBA" id="ARBA00022723"/>
    </source>
</evidence>
<dbReference type="Gramene" id="OB05G13040.1">
    <property type="protein sequence ID" value="OB05G13040.1"/>
    <property type="gene ID" value="OB05G13040"/>
</dbReference>
<keyword evidence="2" id="KW-0479">Metal-binding</keyword>
<dbReference type="CDD" id="cd00063">
    <property type="entry name" value="FN3"/>
    <property type="match status" value="1"/>
</dbReference>
<evidence type="ECO:0000313" key="8">
    <source>
        <dbReference type="EnsemblPlants" id="OB05G13040.1"/>
    </source>
</evidence>
<dbReference type="eggNOG" id="ENOG502QSVB">
    <property type="taxonomic scope" value="Eukaryota"/>
</dbReference>
<evidence type="ECO:0000256" key="3">
    <source>
        <dbReference type="ARBA" id="ARBA00022771"/>
    </source>
</evidence>
<gene>
    <name evidence="8" type="primary">LOC102715111</name>
</gene>
<dbReference type="Proteomes" id="UP000006038">
    <property type="component" value="Chromosome 5"/>
</dbReference>
<dbReference type="RefSeq" id="XP_015693326.1">
    <property type="nucleotide sequence ID" value="XM_015837840.2"/>
</dbReference>
<evidence type="ECO:0000256" key="5">
    <source>
        <dbReference type="ARBA" id="ARBA00023242"/>
    </source>
</evidence>
<comment type="subcellular location">
    <subcellularLocation>
        <location evidence="1">Nucleus</location>
    </subcellularLocation>
</comment>
<feature type="domain" description="Fibronectin type-III" evidence="7">
    <location>
        <begin position="253"/>
        <end position="349"/>
    </location>
</feature>
<dbReference type="RefSeq" id="XP_006654039.1">
    <property type="nucleotide sequence ID" value="XM_006653976.3"/>
</dbReference>
<keyword evidence="9" id="KW-1185">Reference proteome</keyword>
<keyword evidence="3" id="KW-0863">Zinc-finger</keyword>
<feature type="compositionally biased region" description="Basic and acidic residues" evidence="6">
    <location>
        <begin position="495"/>
        <end position="507"/>
    </location>
</feature>
<evidence type="ECO:0000256" key="1">
    <source>
        <dbReference type="ARBA" id="ARBA00004123"/>
    </source>
</evidence>
<reference evidence="8" key="2">
    <citation type="submission" date="2013-04" db="UniProtKB">
        <authorList>
            <consortium name="EnsemblPlants"/>
        </authorList>
    </citation>
    <scope>IDENTIFICATION</scope>
</reference>
<dbReference type="STRING" id="4533.J3M3Y0"/>
<dbReference type="PANTHER" id="PTHR46286">
    <property type="entry name" value="VIN3-LIKE PROTEIN 2-RELATED"/>
    <property type="match status" value="1"/>
</dbReference>
<dbReference type="AlphaFoldDB" id="J3M3Y0"/>
<dbReference type="KEGG" id="obr:102715111"/>
<keyword evidence="4" id="KW-0862">Zinc</keyword>
<proteinExistence type="predicted"/>